<dbReference type="RefSeq" id="WP_406824037.1">
    <property type="nucleotide sequence ID" value="NZ_CP157485.1"/>
</dbReference>
<dbReference type="EMBL" id="CP157485">
    <property type="protein sequence ID" value="XBO46496.1"/>
    <property type="molecule type" value="Genomic_DNA"/>
</dbReference>
<keyword evidence="1" id="KW-1133">Transmembrane helix</keyword>
<keyword evidence="1" id="KW-0812">Transmembrane</keyword>
<proteinExistence type="predicted"/>
<keyword evidence="1" id="KW-0472">Membrane</keyword>
<evidence type="ECO:0008006" key="3">
    <source>
        <dbReference type="Google" id="ProtNLM"/>
    </source>
</evidence>
<dbReference type="AlphaFoldDB" id="A0AAU7K1X8"/>
<protein>
    <recommendedName>
        <fullName evidence="3">Redox-active disulfide protein 2</fullName>
    </recommendedName>
</protein>
<sequence>MAAEKLSKLDFSELTKNKAKLKALIIAGTIVWLFLMICVIYLFVFKSKSAIPFIAILTAIPITFLPAVNSLTQINKEIKSRNQN</sequence>
<evidence type="ECO:0000256" key="1">
    <source>
        <dbReference type="SAM" id="Phobius"/>
    </source>
</evidence>
<feature type="transmembrane region" description="Helical" evidence="1">
    <location>
        <begin position="21"/>
        <end position="44"/>
    </location>
</feature>
<feature type="transmembrane region" description="Helical" evidence="1">
    <location>
        <begin position="50"/>
        <end position="71"/>
    </location>
</feature>
<name>A0AAU7K1X8_9SPHI</name>
<organism evidence="2">
    <name type="scientific">Pedobacter sp. KACC 23697</name>
    <dbReference type="NCBI Taxonomy" id="3149230"/>
    <lineage>
        <taxon>Bacteria</taxon>
        <taxon>Pseudomonadati</taxon>
        <taxon>Bacteroidota</taxon>
        <taxon>Sphingobacteriia</taxon>
        <taxon>Sphingobacteriales</taxon>
        <taxon>Sphingobacteriaceae</taxon>
        <taxon>Pedobacter</taxon>
    </lineage>
</organism>
<reference evidence="2" key="1">
    <citation type="submission" date="2024-05" db="EMBL/GenBank/DDBJ databases">
        <authorList>
            <person name="Kim S."/>
            <person name="Heo J."/>
            <person name="Choi H."/>
            <person name="Choi Y."/>
            <person name="Kwon S.-W."/>
            <person name="Kim Y."/>
        </authorList>
    </citation>
    <scope>NUCLEOTIDE SEQUENCE</scope>
    <source>
        <strain evidence="2">KACC 23697</strain>
    </source>
</reference>
<accession>A0AAU7K1X8</accession>
<gene>
    <name evidence="2" type="ORF">ABEG20_14480</name>
</gene>
<evidence type="ECO:0000313" key="2">
    <source>
        <dbReference type="EMBL" id="XBO46496.1"/>
    </source>
</evidence>